<keyword evidence="3" id="KW-0378">Hydrolase</keyword>
<dbReference type="InterPro" id="IPR001279">
    <property type="entry name" value="Metallo-B-lactamas"/>
</dbReference>
<dbReference type="GO" id="GO:0070813">
    <property type="term" value="P:hydrogen sulfide metabolic process"/>
    <property type="evidence" value="ECO:0007669"/>
    <property type="project" value="TreeGrafter"/>
</dbReference>
<dbReference type="STRING" id="1314674.A0A0D7AU67"/>
<evidence type="ECO:0000313" key="4">
    <source>
        <dbReference type="Proteomes" id="UP000054007"/>
    </source>
</evidence>
<dbReference type="CDD" id="cd07724">
    <property type="entry name" value="POD-like_MBL-fold"/>
    <property type="match status" value="1"/>
</dbReference>
<evidence type="ECO:0000313" key="3">
    <source>
        <dbReference type="EMBL" id="KIY61399.1"/>
    </source>
</evidence>
<dbReference type="PANTHER" id="PTHR43084:SF1">
    <property type="entry name" value="PERSULFIDE DIOXYGENASE ETHE1, MITOCHONDRIAL"/>
    <property type="match status" value="1"/>
</dbReference>
<keyword evidence="1" id="KW-0479">Metal-binding</keyword>
<dbReference type="SUPFAM" id="SSF56281">
    <property type="entry name" value="Metallo-hydrolase/oxidoreductase"/>
    <property type="match status" value="1"/>
</dbReference>
<reference evidence="3 4" key="1">
    <citation type="journal article" date="2015" name="Fungal Genet. Biol.">
        <title>Evolution of novel wood decay mechanisms in Agaricales revealed by the genome sequences of Fistulina hepatica and Cylindrobasidium torrendii.</title>
        <authorList>
            <person name="Floudas D."/>
            <person name="Held B.W."/>
            <person name="Riley R."/>
            <person name="Nagy L.G."/>
            <person name="Koehler G."/>
            <person name="Ransdell A.S."/>
            <person name="Younus H."/>
            <person name="Chow J."/>
            <person name="Chiniquy J."/>
            <person name="Lipzen A."/>
            <person name="Tritt A."/>
            <person name="Sun H."/>
            <person name="Haridas S."/>
            <person name="LaButti K."/>
            <person name="Ohm R.A."/>
            <person name="Kues U."/>
            <person name="Blanchette R.A."/>
            <person name="Grigoriev I.V."/>
            <person name="Minto R.E."/>
            <person name="Hibbett D.S."/>
        </authorList>
    </citation>
    <scope>NUCLEOTIDE SEQUENCE [LARGE SCALE GENOMIC DNA]</scope>
    <source>
        <strain evidence="3 4">FP15055 ss-10</strain>
    </source>
</reference>
<dbReference type="PANTHER" id="PTHR43084">
    <property type="entry name" value="PERSULFIDE DIOXYGENASE ETHE1"/>
    <property type="match status" value="1"/>
</dbReference>
<name>A0A0D7AU67_9AGAR</name>
<dbReference type="GO" id="GO:0046872">
    <property type="term" value="F:metal ion binding"/>
    <property type="evidence" value="ECO:0007669"/>
    <property type="project" value="UniProtKB-KW"/>
</dbReference>
<dbReference type="Gene3D" id="3.60.15.10">
    <property type="entry name" value="Ribonuclease Z/Hydroxyacylglutathione hydrolase-like"/>
    <property type="match status" value="1"/>
</dbReference>
<dbReference type="InterPro" id="IPR036866">
    <property type="entry name" value="RibonucZ/Hydroxyglut_hydro"/>
</dbReference>
<gene>
    <name evidence="3" type="ORF">CYLTODRAFT_405580</name>
</gene>
<dbReference type="Proteomes" id="UP000054007">
    <property type="component" value="Unassembled WGS sequence"/>
</dbReference>
<keyword evidence="4" id="KW-1185">Reference proteome</keyword>
<dbReference type="GO" id="GO:0050313">
    <property type="term" value="F:sulfur dioxygenase activity"/>
    <property type="evidence" value="ECO:0007669"/>
    <property type="project" value="InterPro"/>
</dbReference>
<evidence type="ECO:0000256" key="1">
    <source>
        <dbReference type="ARBA" id="ARBA00022723"/>
    </source>
</evidence>
<dbReference type="GO" id="GO:0006749">
    <property type="term" value="P:glutathione metabolic process"/>
    <property type="evidence" value="ECO:0007669"/>
    <property type="project" value="InterPro"/>
</dbReference>
<dbReference type="GO" id="GO:0016787">
    <property type="term" value="F:hydrolase activity"/>
    <property type="evidence" value="ECO:0007669"/>
    <property type="project" value="UniProtKB-KW"/>
</dbReference>
<dbReference type="InterPro" id="IPR051682">
    <property type="entry name" value="Mito_Persulfide_Diox"/>
</dbReference>
<dbReference type="InterPro" id="IPR044528">
    <property type="entry name" value="POD-like_MBL-fold"/>
</dbReference>
<dbReference type="EMBL" id="KN880955">
    <property type="protein sequence ID" value="KIY61399.1"/>
    <property type="molecule type" value="Genomic_DNA"/>
</dbReference>
<organism evidence="3 4">
    <name type="scientific">Cylindrobasidium torrendii FP15055 ss-10</name>
    <dbReference type="NCBI Taxonomy" id="1314674"/>
    <lineage>
        <taxon>Eukaryota</taxon>
        <taxon>Fungi</taxon>
        <taxon>Dikarya</taxon>
        <taxon>Basidiomycota</taxon>
        <taxon>Agaricomycotina</taxon>
        <taxon>Agaricomycetes</taxon>
        <taxon>Agaricomycetidae</taxon>
        <taxon>Agaricales</taxon>
        <taxon>Marasmiineae</taxon>
        <taxon>Physalacriaceae</taxon>
        <taxon>Cylindrobasidium</taxon>
    </lineage>
</organism>
<protein>
    <submittedName>
        <fullName evidence="3">Metallo-hydrolase/oxidoreductase</fullName>
    </submittedName>
</protein>
<proteinExistence type="predicted"/>
<dbReference type="OrthoDB" id="449487at2759"/>
<sequence>MAMLATLRLASFTTPMRFAARHARTAHLPRRGLSRLLSTRRNTTGFTLPHQRRSLATLDSQERPIRYLHGEPGTADIYAFLHRNTETWQYIVADPETKEAVVIDSALDYDAPSGRLDTKAADELLEFAASQGLSVVRILETHAHADHLTASQYLKSKLPREVPICIGRRIRQVQTNFAPFYGFDKSLLQRSFDVFFEDDEKFDIGNLSCSVMHLPGHTPDHIGYLVGKAVFTGDSIFMPDVGSARVDFPGGDAHQLYSSMHRLLSLPEDYLLFVGHDYPSDREYAAAATVATHRAQNKHVKVGISEKAFTDMRQTRDKSLGAPRLFHPSLQVNVRAGRLPPADEDGNIRMKIPLRTSFRTD</sequence>
<dbReference type="Pfam" id="PF00753">
    <property type="entry name" value="Lactamase_B"/>
    <property type="match status" value="1"/>
</dbReference>
<accession>A0A0D7AU67</accession>
<dbReference type="SMART" id="SM00849">
    <property type="entry name" value="Lactamase_B"/>
    <property type="match status" value="1"/>
</dbReference>
<evidence type="ECO:0000259" key="2">
    <source>
        <dbReference type="SMART" id="SM00849"/>
    </source>
</evidence>
<dbReference type="AlphaFoldDB" id="A0A0D7AU67"/>
<feature type="domain" description="Metallo-beta-lactamase" evidence="2">
    <location>
        <begin position="86"/>
        <end position="276"/>
    </location>
</feature>